<comment type="caution">
    <text evidence="2">The sequence shown here is derived from an EMBL/GenBank/DDBJ whole genome shotgun (WGS) entry which is preliminary data.</text>
</comment>
<dbReference type="eggNOG" id="COG0517">
    <property type="taxonomic scope" value="Bacteria"/>
</dbReference>
<dbReference type="InterPro" id="IPR046342">
    <property type="entry name" value="CBS_dom_sf"/>
</dbReference>
<evidence type="ECO:0000259" key="1">
    <source>
        <dbReference type="Pfam" id="PF00571"/>
    </source>
</evidence>
<gene>
    <name evidence="2" type="ORF">HLPCO_002013</name>
</gene>
<dbReference type="InParanoid" id="U2FLN5"/>
<evidence type="ECO:0000313" key="2">
    <source>
        <dbReference type="EMBL" id="ERJ12099.1"/>
    </source>
</evidence>
<dbReference type="InterPro" id="IPR000644">
    <property type="entry name" value="CBS_dom"/>
</dbReference>
<reference evidence="2 3" key="2">
    <citation type="journal article" date="2013" name="PLoS ONE">
        <title>INDIGO - INtegrated Data Warehouse of MIcrobial GenOmes with Examples from the Red Sea Extremophiles.</title>
        <authorList>
            <person name="Alam I."/>
            <person name="Antunes A."/>
            <person name="Kamau A.A."/>
            <person name="Ba Alawi W."/>
            <person name="Kalkatawi M."/>
            <person name="Stingl U."/>
            <person name="Bajic V.B."/>
        </authorList>
    </citation>
    <scope>NUCLEOTIDE SEQUENCE [LARGE SCALE GENOMIC DNA]</scope>
    <source>
        <strain evidence="2 3">SSD-17B</strain>
    </source>
</reference>
<name>U2FLN5_9MOLU</name>
<organism evidence="2 3">
    <name type="scientific">Haloplasma contractile SSD-17B</name>
    <dbReference type="NCBI Taxonomy" id="1033810"/>
    <lineage>
        <taxon>Bacteria</taxon>
        <taxon>Bacillati</taxon>
        <taxon>Mycoplasmatota</taxon>
        <taxon>Mollicutes</taxon>
        <taxon>Haloplasmatales</taxon>
        <taxon>Haloplasmataceae</taxon>
        <taxon>Haloplasma</taxon>
    </lineage>
</organism>
<sequence length="238" mass="28098">MRGSNKFLKIYNDIDNYMRRTLEAGPRMSHIALIDKLSKKSNVFRFYKHDLKEFAELRNAIIHNTHFSNNQYGDVIAEPHRYIVEMYEELYKKIMRPKLAKHVFRTINDSSVYTATRHTKIIDIIKNMHDKEYTCVPILENNKLIGVFSENVLLTFIAKHGSYNFEHKSIDDILELTDINNHNGEYFEFVKIKDTVFDIKETFSRQRKDRKRLEMVFVTGNGTLNEDVLGVISAWDLI</sequence>
<dbReference type="RefSeq" id="WP_008827295.1">
    <property type="nucleotide sequence ID" value="NZ_AFNU02000006.1"/>
</dbReference>
<reference evidence="2 3" key="1">
    <citation type="journal article" date="2011" name="J. Bacteriol.">
        <title>Genome sequence of Haloplasma contractile, an unusual contractile bacterium from a deep-sea anoxic brine lake.</title>
        <authorList>
            <person name="Antunes A."/>
            <person name="Alam I."/>
            <person name="El Dorry H."/>
            <person name="Siam R."/>
            <person name="Robertson A."/>
            <person name="Bajic V.B."/>
            <person name="Stingl U."/>
        </authorList>
    </citation>
    <scope>NUCLEOTIDE SEQUENCE [LARGE SCALE GENOMIC DNA]</scope>
    <source>
        <strain evidence="2 3">SSD-17B</strain>
    </source>
</reference>
<keyword evidence="3" id="KW-1185">Reference proteome</keyword>
<feature type="domain" description="CBS" evidence="1">
    <location>
        <begin position="109"/>
        <end position="157"/>
    </location>
</feature>
<dbReference type="STRING" id="1033810.HLPCO_002013"/>
<accession>U2FLN5</accession>
<dbReference type="Proteomes" id="UP000005707">
    <property type="component" value="Unassembled WGS sequence"/>
</dbReference>
<dbReference type="OrthoDB" id="49104at2"/>
<dbReference type="EMBL" id="AFNU02000006">
    <property type="protein sequence ID" value="ERJ12099.1"/>
    <property type="molecule type" value="Genomic_DNA"/>
</dbReference>
<dbReference type="SUPFAM" id="SSF54631">
    <property type="entry name" value="CBS-domain pair"/>
    <property type="match status" value="1"/>
</dbReference>
<protein>
    <submittedName>
        <fullName evidence="2">CBS domain containing protein</fullName>
    </submittedName>
</protein>
<dbReference type="AlphaFoldDB" id="U2FLN5"/>
<proteinExistence type="predicted"/>
<dbReference type="Gene3D" id="3.10.580.10">
    <property type="entry name" value="CBS-domain"/>
    <property type="match status" value="1"/>
</dbReference>
<evidence type="ECO:0000313" key="3">
    <source>
        <dbReference type="Proteomes" id="UP000005707"/>
    </source>
</evidence>
<dbReference type="Pfam" id="PF00571">
    <property type="entry name" value="CBS"/>
    <property type="match status" value="1"/>
</dbReference>